<dbReference type="Pfam" id="PF14602">
    <property type="entry name" value="Hexapep_2"/>
    <property type="match status" value="2"/>
</dbReference>
<dbReference type="EMBL" id="JAGWCR010000020">
    <property type="protein sequence ID" value="MBS3652128.1"/>
    <property type="molecule type" value="Genomic_DNA"/>
</dbReference>
<reference evidence="2" key="1">
    <citation type="submission" date="2021-04" db="EMBL/GenBank/DDBJ databases">
        <title>Pseudaminobacter soli sp. nov., isolated from paddy soil contaminated by heavy metals.</title>
        <authorList>
            <person name="Zhang K."/>
        </authorList>
    </citation>
    <scope>NUCLEOTIDE SEQUENCE</scope>
    <source>
        <strain evidence="2">19-2017</strain>
    </source>
</reference>
<dbReference type="Pfam" id="PF00132">
    <property type="entry name" value="Hexapep"/>
    <property type="match status" value="1"/>
</dbReference>
<evidence type="ECO:0000256" key="1">
    <source>
        <dbReference type="ARBA" id="ARBA00007274"/>
    </source>
</evidence>
<dbReference type="InterPro" id="IPR001451">
    <property type="entry name" value="Hexapep"/>
</dbReference>
<dbReference type="SUPFAM" id="SSF51161">
    <property type="entry name" value="Trimeric LpxA-like enzymes"/>
    <property type="match status" value="1"/>
</dbReference>
<sequence>MLESKSALFPSCSHDEGFVKTDLFHVSDFAKEAGYCVLRDAAFTQIGFLNHHGSGLLVPLHEASMIDHLTNLGDRLAVVLTTAEMAEAVGGQVGLIIADSPLDAFWRLHLAIGRRLEREQPLKPTVIAATARIHPSAHIDERGIEIGAGSVIGPNSSIIGRVIIGNEAIIGANVAIGTEGYQVARLNGQVTNVRHLGGVRVGDRVEIQAGTIINRSLWTDFTEIGDDTKVGGSAFIAHGTIIGHRCRVMTKSVICGSALIGNDAVVGVGAIVSNGISIGSGATVMISELVRHDLPEGMLQLQGRHIESRRFALIRALTN</sequence>
<dbReference type="InterPro" id="IPR011004">
    <property type="entry name" value="Trimer_LpxA-like_sf"/>
</dbReference>
<protein>
    <recommendedName>
        <fullName evidence="4">UDP-3-O-(3-hydroxymyristoyl)glucosamine N-acyltransferase</fullName>
    </recommendedName>
</protein>
<dbReference type="RefSeq" id="WP_188257686.1">
    <property type="nucleotide sequence ID" value="NZ_JABVCF010000020.1"/>
</dbReference>
<keyword evidence="3" id="KW-1185">Reference proteome</keyword>
<dbReference type="Gene3D" id="2.160.10.10">
    <property type="entry name" value="Hexapeptide repeat proteins"/>
    <property type="match status" value="1"/>
</dbReference>
<name>A0A942I4M3_9HYPH</name>
<dbReference type="AlphaFoldDB" id="A0A942I4M3"/>
<dbReference type="InterPro" id="IPR050179">
    <property type="entry name" value="Trans_hexapeptide_repeat"/>
</dbReference>
<evidence type="ECO:0008006" key="4">
    <source>
        <dbReference type="Google" id="ProtNLM"/>
    </source>
</evidence>
<evidence type="ECO:0000313" key="2">
    <source>
        <dbReference type="EMBL" id="MBS3652128.1"/>
    </source>
</evidence>
<comment type="similarity">
    <text evidence="1">Belongs to the transferase hexapeptide repeat family.</text>
</comment>
<accession>A0A942I4M3</accession>
<evidence type="ECO:0000313" key="3">
    <source>
        <dbReference type="Proteomes" id="UP000680348"/>
    </source>
</evidence>
<proteinExistence type="inferred from homology"/>
<gene>
    <name evidence="2" type="ORF">KEU06_26370</name>
</gene>
<dbReference type="Proteomes" id="UP000680348">
    <property type="component" value="Unassembled WGS sequence"/>
</dbReference>
<dbReference type="PANTHER" id="PTHR43300">
    <property type="entry name" value="ACETYLTRANSFERASE"/>
    <property type="match status" value="1"/>
</dbReference>
<organism evidence="2 3">
    <name type="scientific">Pseudaminobacter soli</name>
    <name type="common">ex Zhang et al. 2022</name>
    <dbReference type="NCBI Taxonomy" id="2831468"/>
    <lineage>
        <taxon>Bacteria</taxon>
        <taxon>Pseudomonadati</taxon>
        <taxon>Pseudomonadota</taxon>
        <taxon>Alphaproteobacteria</taxon>
        <taxon>Hyphomicrobiales</taxon>
        <taxon>Phyllobacteriaceae</taxon>
        <taxon>Pseudaminobacter</taxon>
    </lineage>
</organism>
<comment type="caution">
    <text evidence="2">The sequence shown here is derived from an EMBL/GenBank/DDBJ whole genome shotgun (WGS) entry which is preliminary data.</text>
</comment>